<dbReference type="eggNOG" id="KOG0055">
    <property type="taxonomic scope" value="Eukaryota"/>
</dbReference>
<evidence type="ECO:0000256" key="7">
    <source>
        <dbReference type="SAM" id="SignalP"/>
    </source>
</evidence>
<dbReference type="EMBL" id="CM009290">
    <property type="protein sequence ID" value="PNT59579.1"/>
    <property type="molecule type" value="Genomic_DNA"/>
</dbReference>
<dbReference type="FunFam" id="3.40.50.300:FF:005833">
    <property type="entry name" value="Uncharacterized protein"/>
    <property type="match status" value="1"/>
</dbReference>
<dbReference type="InterPro" id="IPR036640">
    <property type="entry name" value="ABC1_TM_sf"/>
</dbReference>
<dbReference type="AlphaFoldDB" id="U5GXM7"/>
<evidence type="ECO:0000256" key="6">
    <source>
        <dbReference type="ARBA" id="ARBA00023136"/>
    </source>
</evidence>
<dbReference type="Gene3D" id="1.20.1560.10">
    <property type="entry name" value="ABC transporter type 1, transmembrane domain"/>
    <property type="match status" value="1"/>
</dbReference>
<dbReference type="Proteomes" id="UP000006729">
    <property type="component" value="Chromosome 1"/>
</dbReference>
<dbReference type="PANTHER" id="PTHR43394">
    <property type="entry name" value="ATP-DEPENDENT PERMEASE MDL1, MITOCHONDRIAL"/>
    <property type="match status" value="1"/>
</dbReference>
<evidence type="ECO:0000256" key="4">
    <source>
        <dbReference type="ARBA" id="ARBA00022737"/>
    </source>
</evidence>
<keyword evidence="5" id="KW-1133">Transmembrane helix</keyword>
<proteinExistence type="predicted"/>
<dbReference type="GO" id="GO:0016020">
    <property type="term" value="C:membrane"/>
    <property type="evidence" value="ECO:0007669"/>
    <property type="project" value="UniProtKB-SubCell"/>
</dbReference>
<name>U5GXM7_POPTR</name>
<feature type="chain" id="PRO_5030178406" description="ABC transporter domain-containing protein" evidence="7">
    <location>
        <begin position="32"/>
        <end position="129"/>
    </location>
</feature>
<accession>U5GXM7</accession>
<reference evidence="8 9" key="1">
    <citation type="journal article" date="2006" name="Science">
        <title>The genome of black cottonwood, Populus trichocarpa (Torr. &amp; Gray).</title>
        <authorList>
            <person name="Tuskan G.A."/>
            <person name="Difazio S."/>
            <person name="Jansson S."/>
            <person name="Bohlmann J."/>
            <person name="Grigoriev I."/>
            <person name="Hellsten U."/>
            <person name="Putnam N."/>
            <person name="Ralph S."/>
            <person name="Rombauts S."/>
            <person name="Salamov A."/>
            <person name="Schein J."/>
            <person name="Sterck L."/>
            <person name="Aerts A."/>
            <person name="Bhalerao R.R."/>
            <person name="Bhalerao R.P."/>
            <person name="Blaudez D."/>
            <person name="Boerjan W."/>
            <person name="Brun A."/>
            <person name="Brunner A."/>
            <person name="Busov V."/>
            <person name="Campbell M."/>
            <person name="Carlson J."/>
            <person name="Chalot M."/>
            <person name="Chapman J."/>
            <person name="Chen G.L."/>
            <person name="Cooper D."/>
            <person name="Coutinho P.M."/>
            <person name="Couturier J."/>
            <person name="Covert S."/>
            <person name="Cronk Q."/>
            <person name="Cunningham R."/>
            <person name="Davis J."/>
            <person name="Degroeve S."/>
            <person name="Dejardin A."/>
            <person name="Depamphilis C."/>
            <person name="Detter J."/>
            <person name="Dirks B."/>
            <person name="Dubchak I."/>
            <person name="Duplessis S."/>
            <person name="Ehlting J."/>
            <person name="Ellis B."/>
            <person name="Gendler K."/>
            <person name="Goodstein D."/>
            <person name="Gribskov M."/>
            <person name="Grimwood J."/>
            <person name="Groover A."/>
            <person name="Gunter L."/>
            <person name="Hamberger B."/>
            <person name="Heinze B."/>
            <person name="Helariutta Y."/>
            <person name="Henrissat B."/>
            <person name="Holligan D."/>
            <person name="Holt R."/>
            <person name="Huang W."/>
            <person name="Islam-Faridi N."/>
            <person name="Jones S."/>
            <person name="Jones-Rhoades M."/>
            <person name="Jorgensen R."/>
            <person name="Joshi C."/>
            <person name="Kangasjarvi J."/>
            <person name="Karlsson J."/>
            <person name="Kelleher C."/>
            <person name="Kirkpatrick R."/>
            <person name="Kirst M."/>
            <person name="Kohler A."/>
            <person name="Kalluri U."/>
            <person name="Larimer F."/>
            <person name="Leebens-Mack J."/>
            <person name="Leple J.C."/>
            <person name="Locascio P."/>
            <person name="Lou Y."/>
            <person name="Lucas S."/>
            <person name="Martin F."/>
            <person name="Montanini B."/>
            <person name="Napoli C."/>
            <person name="Nelson D.R."/>
            <person name="Nelson C."/>
            <person name="Nieminen K."/>
            <person name="Nilsson O."/>
            <person name="Pereda V."/>
            <person name="Peter G."/>
            <person name="Philippe R."/>
            <person name="Pilate G."/>
            <person name="Poliakov A."/>
            <person name="Razumovskaya J."/>
            <person name="Richardson P."/>
            <person name="Rinaldi C."/>
            <person name="Ritland K."/>
            <person name="Rouze P."/>
            <person name="Ryaboy D."/>
            <person name="Schmutz J."/>
            <person name="Schrader J."/>
            <person name="Segerman B."/>
            <person name="Shin H."/>
            <person name="Siddiqui A."/>
            <person name="Sterky F."/>
            <person name="Terry A."/>
            <person name="Tsai C.J."/>
            <person name="Uberbacher E."/>
            <person name="Unneberg P."/>
            <person name="Vahala J."/>
            <person name="Wall K."/>
            <person name="Wessler S."/>
            <person name="Yang G."/>
            <person name="Yin T."/>
            <person name="Douglas C."/>
            <person name="Marra M."/>
            <person name="Sandberg G."/>
            <person name="Van de Peer Y."/>
            <person name="Rokhsar D."/>
        </authorList>
    </citation>
    <scope>NUCLEOTIDE SEQUENCE [LARGE SCALE GENOMIC DNA]</scope>
    <source>
        <strain evidence="9">cv. Nisqually</strain>
    </source>
</reference>
<keyword evidence="6" id="KW-0472">Membrane</keyword>
<keyword evidence="2" id="KW-0813">Transport</keyword>
<evidence type="ECO:0000256" key="2">
    <source>
        <dbReference type="ARBA" id="ARBA00022448"/>
    </source>
</evidence>
<evidence type="ECO:0008006" key="10">
    <source>
        <dbReference type="Google" id="ProtNLM"/>
    </source>
</evidence>
<dbReference type="GO" id="GO:0005524">
    <property type="term" value="F:ATP binding"/>
    <property type="evidence" value="ECO:0007669"/>
    <property type="project" value="InterPro"/>
</dbReference>
<dbReference type="HOGENOM" id="CLU_1952515_0_0_1"/>
<evidence type="ECO:0000256" key="5">
    <source>
        <dbReference type="ARBA" id="ARBA00022989"/>
    </source>
</evidence>
<organism evidence="8 9">
    <name type="scientific">Populus trichocarpa</name>
    <name type="common">Western balsam poplar</name>
    <name type="synonym">Populus balsamifera subsp. trichocarpa</name>
    <dbReference type="NCBI Taxonomy" id="3694"/>
    <lineage>
        <taxon>Eukaryota</taxon>
        <taxon>Viridiplantae</taxon>
        <taxon>Streptophyta</taxon>
        <taxon>Embryophyta</taxon>
        <taxon>Tracheophyta</taxon>
        <taxon>Spermatophyta</taxon>
        <taxon>Magnoliopsida</taxon>
        <taxon>eudicotyledons</taxon>
        <taxon>Gunneridae</taxon>
        <taxon>Pentapetalae</taxon>
        <taxon>rosids</taxon>
        <taxon>fabids</taxon>
        <taxon>Malpighiales</taxon>
        <taxon>Salicaceae</taxon>
        <taxon>Saliceae</taxon>
        <taxon>Populus</taxon>
    </lineage>
</organism>
<evidence type="ECO:0000313" key="9">
    <source>
        <dbReference type="Proteomes" id="UP000006729"/>
    </source>
</evidence>
<dbReference type="InterPro" id="IPR039421">
    <property type="entry name" value="Type_1_exporter"/>
</dbReference>
<dbReference type="InterPro" id="IPR027417">
    <property type="entry name" value="P-loop_NTPase"/>
</dbReference>
<comment type="subcellular location">
    <subcellularLocation>
        <location evidence="1">Membrane</location>
        <topology evidence="1">Multi-pass membrane protein</topology>
    </subcellularLocation>
</comment>
<protein>
    <recommendedName>
        <fullName evidence="10">ABC transporter domain-containing protein</fullName>
    </recommendedName>
</protein>
<evidence type="ECO:0000313" key="8">
    <source>
        <dbReference type="EMBL" id="PNT59579.1"/>
    </source>
</evidence>
<keyword evidence="9" id="KW-1185">Reference proteome</keyword>
<sequence>MVGAHDRRVNNLIAPFLAFLYFFSLLMSSEAESMTNDLSKGSNAMRAVFAILDRKSEIDPNNSLGTSNIKRKLNIQVELNNVFAYPTRPDQMIFNVLNLKIDAGKTVALVGLVLENIPSLDLLKGFMIP</sequence>
<evidence type="ECO:0000256" key="1">
    <source>
        <dbReference type="ARBA" id="ARBA00004141"/>
    </source>
</evidence>
<keyword evidence="3" id="KW-0812">Transmembrane</keyword>
<dbReference type="InParanoid" id="U5GXM7"/>
<keyword evidence="4" id="KW-0677">Repeat</keyword>
<gene>
    <name evidence="8" type="ORF">POPTR_001G417800</name>
</gene>
<evidence type="ECO:0000256" key="3">
    <source>
        <dbReference type="ARBA" id="ARBA00022692"/>
    </source>
</evidence>
<feature type="signal peptide" evidence="7">
    <location>
        <begin position="1"/>
        <end position="31"/>
    </location>
</feature>
<keyword evidence="7" id="KW-0732">Signal</keyword>
<dbReference type="Gene3D" id="3.40.50.300">
    <property type="entry name" value="P-loop containing nucleotide triphosphate hydrolases"/>
    <property type="match status" value="1"/>
</dbReference>
<dbReference type="PANTHER" id="PTHR43394:SF11">
    <property type="entry name" value="ATP-BINDING CASSETTE TRANSPORTER"/>
    <property type="match status" value="1"/>
</dbReference>